<protein>
    <recommendedName>
        <fullName evidence="1">FlgD/Vpr Ig-like domain-containing protein</fullName>
    </recommendedName>
</protein>
<proteinExistence type="predicted"/>
<evidence type="ECO:0000259" key="1">
    <source>
        <dbReference type="Pfam" id="PF13860"/>
    </source>
</evidence>
<dbReference type="Pfam" id="PF13860">
    <property type="entry name" value="FlgD_ig"/>
    <property type="match status" value="1"/>
</dbReference>
<dbReference type="NCBIfam" id="TIGR04183">
    <property type="entry name" value="Por_Secre_tail"/>
    <property type="match status" value="1"/>
</dbReference>
<dbReference type="Gene3D" id="2.60.40.4070">
    <property type="match status" value="1"/>
</dbReference>
<accession>A0A382HC12</accession>
<dbReference type="InterPro" id="IPR026444">
    <property type="entry name" value="Secre_tail"/>
</dbReference>
<feature type="domain" description="FlgD/Vpr Ig-like" evidence="1">
    <location>
        <begin position="237"/>
        <end position="290"/>
    </location>
</feature>
<name>A0A382HC12_9ZZZZ</name>
<reference evidence="2" key="1">
    <citation type="submission" date="2018-05" db="EMBL/GenBank/DDBJ databases">
        <authorList>
            <person name="Lanie J.A."/>
            <person name="Ng W.-L."/>
            <person name="Kazmierczak K.M."/>
            <person name="Andrzejewski T.M."/>
            <person name="Davidsen T.M."/>
            <person name="Wayne K.J."/>
            <person name="Tettelin H."/>
            <person name="Glass J.I."/>
            <person name="Rusch D."/>
            <person name="Podicherti R."/>
            <person name="Tsui H.-C.T."/>
            <person name="Winkler M.E."/>
        </authorList>
    </citation>
    <scope>NUCLEOTIDE SEQUENCE</scope>
</reference>
<gene>
    <name evidence="2" type="ORF">METZ01_LOCUS236855</name>
</gene>
<sequence>DSNLITGAPITNVSISLSSGWNLISGPSEQVTIANIFDPDGIIVPGTLYGFSETYYNTTVLTPGKGYWVGAFSDGNITISNNRTAKTTHFSDLTEEANKLTINGRDLYFGVSVPDNEILRYQLPPKPPQDVLDIRFSDNMKIVESSGIINLTYHFEKIEISYVINIEMEENIRWVLTLDSGYEYELKDKGEFTIDQSVTNITLKKVFNELSEYDISQNYPNPFNSGTSINYNISKKEFVLISVYNAKGQKIRTLLNEIIPPGNYNIYWDGADLNGQHVTSGIYIFTVASGTQLIRKKMVLIK</sequence>
<feature type="non-terminal residue" evidence="2">
    <location>
        <position position="1"/>
    </location>
</feature>
<organism evidence="2">
    <name type="scientific">marine metagenome</name>
    <dbReference type="NCBI Taxonomy" id="408172"/>
    <lineage>
        <taxon>unclassified sequences</taxon>
        <taxon>metagenomes</taxon>
        <taxon>ecological metagenomes</taxon>
    </lineage>
</organism>
<evidence type="ECO:0000313" key="2">
    <source>
        <dbReference type="EMBL" id="SVB84001.1"/>
    </source>
</evidence>
<dbReference type="EMBL" id="UINC01059984">
    <property type="protein sequence ID" value="SVB84001.1"/>
    <property type="molecule type" value="Genomic_DNA"/>
</dbReference>
<dbReference type="AlphaFoldDB" id="A0A382HC12"/>
<dbReference type="InterPro" id="IPR025965">
    <property type="entry name" value="FlgD/Vpr_Ig-like"/>
</dbReference>